<evidence type="ECO:0000313" key="4">
    <source>
        <dbReference type="EMBL" id="GAH21680.1"/>
    </source>
</evidence>
<evidence type="ECO:0000256" key="1">
    <source>
        <dbReference type="ARBA" id="ARBA00022630"/>
    </source>
</evidence>
<dbReference type="InterPro" id="IPR016171">
    <property type="entry name" value="Vanillyl_alc_oxidase_C-sub2"/>
</dbReference>
<proteinExistence type="predicted"/>
<gene>
    <name evidence="4" type="ORF">S03H2_09118</name>
</gene>
<keyword evidence="2" id="KW-0274">FAD</keyword>
<dbReference type="Gene3D" id="1.10.45.10">
    <property type="entry name" value="Vanillyl-alcohol Oxidase, Chain A, domain 4"/>
    <property type="match status" value="1"/>
</dbReference>
<dbReference type="InterPro" id="IPR016164">
    <property type="entry name" value="FAD-linked_Oxase-like_C"/>
</dbReference>
<keyword evidence="1" id="KW-0285">Flavoprotein</keyword>
<sequence>MRNPFFVKRYGEKALDLAKGIKKLFDPNNILNPN</sequence>
<accession>X1EMV1</accession>
<evidence type="ECO:0000256" key="2">
    <source>
        <dbReference type="ARBA" id="ARBA00022827"/>
    </source>
</evidence>
<dbReference type="GO" id="GO:0003824">
    <property type="term" value="F:catalytic activity"/>
    <property type="evidence" value="ECO:0007669"/>
    <property type="project" value="InterPro"/>
</dbReference>
<dbReference type="Pfam" id="PF02913">
    <property type="entry name" value="FAD-oxidase_C"/>
    <property type="match status" value="1"/>
</dbReference>
<comment type="caution">
    <text evidence="4">The sequence shown here is derived from an EMBL/GenBank/DDBJ whole genome shotgun (WGS) entry which is preliminary data.</text>
</comment>
<reference evidence="4" key="1">
    <citation type="journal article" date="2014" name="Front. Microbiol.">
        <title>High frequency of phylogenetically diverse reductive dehalogenase-homologous genes in deep subseafloor sedimentary metagenomes.</title>
        <authorList>
            <person name="Kawai M."/>
            <person name="Futagami T."/>
            <person name="Toyoda A."/>
            <person name="Takaki Y."/>
            <person name="Nishi S."/>
            <person name="Hori S."/>
            <person name="Arai W."/>
            <person name="Tsubouchi T."/>
            <person name="Morono Y."/>
            <person name="Uchiyama I."/>
            <person name="Ito T."/>
            <person name="Fujiyama A."/>
            <person name="Inagaki F."/>
            <person name="Takami H."/>
        </authorList>
    </citation>
    <scope>NUCLEOTIDE SEQUENCE</scope>
    <source>
        <strain evidence="4">Expedition CK06-06</strain>
    </source>
</reference>
<feature type="domain" description="FAD-binding oxidoreductase/transferase type 4 C-terminal" evidence="3">
    <location>
        <begin position="2"/>
        <end position="33"/>
    </location>
</feature>
<dbReference type="SUPFAM" id="SSF55103">
    <property type="entry name" value="FAD-linked oxidases, C-terminal domain"/>
    <property type="match status" value="1"/>
</dbReference>
<organism evidence="4">
    <name type="scientific">marine sediment metagenome</name>
    <dbReference type="NCBI Taxonomy" id="412755"/>
    <lineage>
        <taxon>unclassified sequences</taxon>
        <taxon>metagenomes</taxon>
        <taxon>ecological metagenomes</taxon>
    </lineage>
</organism>
<dbReference type="AlphaFoldDB" id="X1EMV1"/>
<dbReference type="GO" id="GO:0050660">
    <property type="term" value="F:flavin adenine dinucleotide binding"/>
    <property type="evidence" value="ECO:0007669"/>
    <property type="project" value="InterPro"/>
</dbReference>
<feature type="non-terminal residue" evidence="4">
    <location>
        <position position="34"/>
    </location>
</feature>
<dbReference type="InterPro" id="IPR004113">
    <property type="entry name" value="FAD-bd_oxidored_4_C"/>
</dbReference>
<name>X1EMV1_9ZZZZ</name>
<protein>
    <recommendedName>
        <fullName evidence="3">FAD-binding oxidoreductase/transferase type 4 C-terminal domain-containing protein</fullName>
    </recommendedName>
</protein>
<evidence type="ECO:0000259" key="3">
    <source>
        <dbReference type="Pfam" id="PF02913"/>
    </source>
</evidence>
<dbReference type="EMBL" id="BARU01004572">
    <property type="protein sequence ID" value="GAH21680.1"/>
    <property type="molecule type" value="Genomic_DNA"/>
</dbReference>